<reference evidence="2 3" key="1">
    <citation type="journal article" date="2024" name="Commun. Biol.">
        <title>Comparative genomic analysis of thermophilic fungi reveals convergent evolutionary adaptations and gene losses.</title>
        <authorList>
            <person name="Steindorff A.S."/>
            <person name="Aguilar-Pontes M.V."/>
            <person name="Robinson A.J."/>
            <person name="Andreopoulos B."/>
            <person name="LaButti K."/>
            <person name="Kuo A."/>
            <person name="Mondo S."/>
            <person name="Riley R."/>
            <person name="Otillar R."/>
            <person name="Haridas S."/>
            <person name="Lipzen A."/>
            <person name="Grimwood J."/>
            <person name="Schmutz J."/>
            <person name="Clum A."/>
            <person name="Reid I.D."/>
            <person name="Moisan M.C."/>
            <person name="Butler G."/>
            <person name="Nguyen T.T.M."/>
            <person name="Dewar K."/>
            <person name="Conant G."/>
            <person name="Drula E."/>
            <person name="Henrissat B."/>
            <person name="Hansel C."/>
            <person name="Singer S."/>
            <person name="Hutchinson M.I."/>
            <person name="de Vries R.P."/>
            <person name="Natvig D.O."/>
            <person name="Powell A.J."/>
            <person name="Tsang A."/>
            <person name="Grigoriev I.V."/>
        </authorList>
    </citation>
    <scope>NUCLEOTIDE SEQUENCE [LARGE SCALE GENOMIC DNA]</scope>
    <source>
        <strain evidence="2 3">CBS 494.80</strain>
    </source>
</reference>
<evidence type="ECO:0008006" key="4">
    <source>
        <dbReference type="Google" id="ProtNLM"/>
    </source>
</evidence>
<evidence type="ECO:0000313" key="3">
    <source>
        <dbReference type="Proteomes" id="UP001595075"/>
    </source>
</evidence>
<organism evidence="2 3">
    <name type="scientific">Oculimacula yallundae</name>
    <dbReference type="NCBI Taxonomy" id="86028"/>
    <lineage>
        <taxon>Eukaryota</taxon>
        <taxon>Fungi</taxon>
        <taxon>Dikarya</taxon>
        <taxon>Ascomycota</taxon>
        <taxon>Pezizomycotina</taxon>
        <taxon>Leotiomycetes</taxon>
        <taxon>Helotiales</taxon>
        <taxon>Ploettnerulaceae</taxon>
        <taxon>Oculimacula</taxon>
    </lineage>
</organism>
<feature type="compositionally biased region" description="Polar residues" evidence="1">
    <location>
        <begin position="76"/>
        <end position="86"/>
    </location>
</feature>
<name>A0ABR4D0K8_9HELO</name>
<protein>
    <recommendedName>
        <fullName evidence="4">Cell cycle control protein</fullName>
    </recommendedName>
</protein>
<gene>
    <name evidence="2" type="ORF">VTL71DRAFT_614</name>
</gene>
<evidence type="ECO:0000313" key="2">
    <source>
        <dbReference type="EMBL" id="KAL2075671.1"/>
    </source>
</evidence>
<dbReference type="PANTHER" id="PTHR28042:SF1">
    <property type="entry name" value="E3 UBIQUITIN-PROTEIN LIGASE COMPLEX SLX5-SLX8 SUBUNIT SLX5"/>
    <property type="match status" value="1"/>
</dbReference>
<evidence type="ECO:0000256" key="1">
    <source>
        <dbReference type="SAM" id="MobiDB-lite"/>
    </source>
</evidence>
<accession>A0ABR4D0K8</accession>
<proteinExistence type="predicted"/>
<sequence length="451" mass="50057">MFERFVRSQKIQQQQLAPQSLFSPQRLRLSSQRNPRAAPPVLSRLQPGPAGKQRVNRDVTAMDGWPEPQRHKRSFTEMSHSATLSPSPVGYMGPTANLFSAAPRIPPASTNYNLERRRTSHPHNSQLQPRLSEDMPDRSQSQQRPRLEHRASQTIIDLTDDQDEPAPPPRGNRPVRPPALGRSDAVSLGDFIDLTDDSAEQDVIFTGERHLPPNPPRPGPGPRLMNANARSVPAVVFRAHSPSLFLPARQYQPAAMDDRRFAGMAPHGMGIGDFLGGLNRADGGAGMAGIRNLPQNFMDHLNMAQQMQRIQAMPHGLNYQHAAALAEQKPEHVAPPPAREGFTRSPKEDQVLICPSCEEELIQDNGIEEPVVKKSGKAPTKKEREEHPFWVVKECGHVFCNTCFQARTTTGKTGFIESTTSRPKKGKTFTCAVEDCESDVKAKDKWVGVFL</sequence>
<dbReference type="EMBL" id="JAZHXI010000001">
    <property type="protein sequence ID" value="KAL2075671.1"/>
    <property type="molecule type" value="Genomic_DNA"/>
</dbReference>
<feature type="compositionally biased region" description="Polar residues" evidence="1">
    <location>
        <begin position="9"/>
        <end position="34"/>
    </location>
</feature>
<feature type="region of interest" description="Disordered" evidence="1">
    <location>
        <begin position="1"/>
        <end position="88"/>
    </location>
</feature>
<dbReference type="Proteomes" id="UP001595075">
    <property type="component" value="Unassembled WGS sequence"/>
</dbReference>
<dbReference type="PANTHER" id="PTHR28042">
    <property type="entry name" value="E3 UBIQUITIN-PROTEIN LIGASE COMPLEX SLX5-SLX8 SUBUNIT SLX5"/>
    <property type="match status" value="1"/>
</dbReference>
<keyword evidence="3" id="KW-1185">Reference proteome</keyword>
<feature type="region of interest" description="Disordered" evidence="1">
    <location>
        <begin position="102"/>
        <end position="183"/>
    </location>
</feature>
<dbReference type="InterPro" id="IPR038886">
    <property type="entry name" value="E3_SLX5/Rfp1"/>
</dbReference>
<feature type="compositionally biased region" description="Pro residues" evidence="1">
    <location>
        <begin position="165"/>
        <end position="177"/>
    </location>
</feature>
<comment type="caution">
    <text evidence="2">The sequence shown here is derived from an EMBL/GenBank/DDBJ whole genome shotgun (WGS) entry which is preliminary data.</text>
</comment>